<dbReference type="InterPro" id="IPR000999">
    <property type="entry name" value="RNase_III_dom"/>
</dbReference>
<feature type="domain" description="RNase III" evidence="3">
    <location>
        <begin position="653"/>
        <end position="702"/>
    </location>
</feature>
<dbReference type="InterPro" id="IPR036389">
    <property type="entry name" value="RNase_III_sf"/>
</dbReference>
<dbReference type="Gene3D" id="3.30.160.20">
    <property type="match status" value="1"/>
</dbReference>
<dbReference type="SMART" id="SM00535">
    <property type="entry name" value="RIBOc"/>
    <property type="match status" value="2"/>
</dbReference>
<feature type="compositionally biased region" description="Pro residues" evidence="2">
    <location>
        <begin position="1093"/>
        <end position="1115"/>
    </location>
</feature>
<feature type="region of interest" description="Disordered" evidence="2">
    <location>
        <begin position="955"/>
        <end position="987"/>
    </location>
</feature>
<dbReference type="Gene3D" id="1.10.1520.10">
    <property type="entry name" value="Ribonuclease III domain"/>
    <property type="match status" value="2"/>
</dbReference>
<keyword evidence="4" id="KW-1185">Reference proteome</keyword>
<dbReference type="PANTHER" id="PTHR11207">
    <property type="entry name" value="RIBONUCLEASE III"/>
    <property type="match status" value="1"/>
</dbReference>
<dbReference type="GO" id="GO:0005634">
    <property type="term" value="C:nucleus"/>
    <property type="evidence" value="ECO:0007669"/>
    <property type="project" value="TreeGrafter"/>
</dbReference>
<dbReference type="WBParaSite" id="GPLIN_000467900">
    <property type="protein sequence ID" value="GPLIN_000467900"/>
    <property type="gene ID" value="GPLIN_000467900"/>
</dbReference>
<evidence type="ECO:0000313" key="4">
    <source>
        <dbReference type="Proteomes" id="UP000050741"/>
    </source>
</evidence>
<proteinExistence type="predicted"/>
<feature type="compositionally biased region" description="Polar residues" evidence="2">
    <location>
        <begin position="13"/>
        <end position="22"/>
    </location>
</feature>
<reference evidence="4" key="1">
    <citation type="submission" date="2014-05" db="EMBL/GenBank/DDBJ databases">
        <title>The genome and life-stage specific transcriptomes of Globodera pallida elucidate key aspects of plant parasitism by a cyst nematode.</title>
        <authorList>
            <person name="Cotton J.A."/>
            <person name="Lilley C.J."/>
            <person name="Jones L.M."/>
            <person name="Kikuchi T."/>
            <person name="Reid A.J."/>
            <person name="Thorpe P."/>
            <person name="Tsai I.J."/>
            <person name="Beasley H."/>
            <person name="Blok V."/>
            <person name="Cock P.J.A."/>
            <person name="Van den Akker S.E."/>
            <person name="Holroyd N."/>
            <person name="Hunt M."/>
            <person name="Mantelin S."/>
            <person name="Naghra H."/>
            <person name="Pain A."/>
            <person name="Palomares-Rius J.E."/>
            <person name="Zarowiecki M."/>
            <person name="Berriman M."/>
            <person name="Jones J.T."/>
            <person name="Urwin P.E."/>
        </authorList>
    </citation>
    <scope>NUCLEOTIDE SEQUENCE [LARGE SCALE GENOMIC DNA]</scope>
    <source>
        <strain evidence="4">Lindley</strain>
    </source>
</reference>
<feature type="region of interest" description="Disordered" evidence="2">
    <location>
        <begin position="1075"/>
        <end position="1115"/>
    </location>
</feature>
<dbReference type="InterPro" id="IPR058938">
    <property type="entry name" value="Helical_CED_Drosha"/>
</dbReference>
<dbReference type="GO" id="GO:0004525">
    <property type="term" value="F:ribonuclease III activity"/>
    <property type="evidence" value="ECO:0007669"/>
    <property type="project" value="InterPro"/>
</dbReference>
<organism evidence="4 5">
    <name type="scientific">Globodera pallida</name>
    <name type="common">Potato cyst nematode worm</name>
    <name type="synonym">Heterodera pallida</name>
    <dbReference type="NCBI Taxonomy" id="36090"/>
    <lineage>
        <taxon>Eukaryota</taxon>
        <taxon>Metazoa</taxon>
        <taxon>Ecdysozoa</taxon>
        <taxon>Nematoda</taxon>
        <taxon>Chromadorea</taxon>
        <taxon>Rhabditida</taxon>
        <taxon>Tylenchina</taxon>
        <taxon>Tylenchomorpha</taxon>
        <taxon>Tylenchoidea</taxon>
        <taxon>Heteroderidae</taxon>
        <taxon>Heteroderinae</taxon>
        <taxon>Globodera</taxon>
    </lineage>
</organism>
<accession>A0A183BVP1</accession>
<dbReference type="GO" id="GO:0003725">
    <property type="term" value="F:double-stranded RNA binding"/>
    <property type="evidence" value="ECO:0007669"/>
    <property type="project" value="TreeGrafter"/>
</dbReference>
<dbReference type="Pfam" id="PF00636">
    <property type="entry name" value="Ribonuclease_3"/>
    <property type="match status" value="2"/>
</dbReference>
<dbReference type="SUPFAM" id="SSF69065">
    <property type="entry name" value="RNase III domain-like"/>
    <property type="match status" value="2"/>
</dbReference>
<name>A0A183BVP1_GLOPA</name>
<evidence type="ECO:0000259" key="3">
    <source>
        <dbReference type="PROSITE" id="PS50142"/>
    </source>
</evidence>
<dbReference type="Pfam" id="PF26050">
    <property type="entry name" value="Helical_CED_Drosha"/>
    <property type="match status" value="1"/>
</dbReference>
<dbReference type="PROSITE" id="PS00517">
    <property type="entry name" value="RNASE_3_1"/>
    <property type="match status" value="1"/>
</dbReference>
<dbReference type="AlphaFoldDB" id="A0A183BVP1"/>
<feature type="domain" description="RNase III" evidence="3">
    <location>
        <begin position="749"/>
        <end position="878"/>
    </location>
</feature>
<feature type="region of interest" description="Disordered" evidence="2">
    <location>
        <begin position="67"/>
        <end position="90"/>
    </location>
</feature>
<dbReference type="CDD" id="cd00593">
    <property type="entry name" value="RIBOc"/>
    <property type="match status" value="1"/>
</dbReference>
<evidence type="ECO:0000256" key="1">
    <source>
        <dbReference type="ARBA" id="ARBA00022884"/>
    </source>
</evidence>
<evidence type="ECO:0000256" key="2">
    <source>
        <dbReference type="SAM" id="MobiDB-lite"/>
    </source>
</evidence>
<dbReference type="GO" id="GO:0010468">
    <property type="term" value="P:regulation of gene expression"/>
    <property type="evidence" value="ECO:0007669"/>
    <property type="project" value="TreeGrafter"/>
</dbReference>
<dbReference type="FunFam" id="1.10.1520.10:FF:000002">
    <property type="entry name" value="Drosha ribonuclease III"/>
    <property type="match status" value="1"/>
</dbReference>
<dbReference type="PANTHER" id="PTHR11207:SF0">
    <property type="entry name" value="RIBONUCLEASE 3"/>
    <property type="match status" value="1"/>
</dbReference>
<keyword evidence="1" id="KW-0694">RNA-binding</keyword>
<sequence length="1115" mass="127044">MEKCEEISDDEPSTSTRAEATLNTGECSFSAASDSVSHNKKSEELEFTGAIDWADNEVDQCHFPNPLEAVGGSGVTESDDGRNGIGESPFWTQSITPGKFYRRNRTSGQFGTSALHALHNEFETKAIRILIIWTLMVRPQAIGRLRNRTKSTKKRIAGIGENGGMGSEKVTNVHPLHQIRVADPRRNHRWHRKRDHPAALHPDIGFNESGQLNDGPLCKCSWTAKQSGIRHDKFVGEQSLTKCQWNSSSIECLHHYVLVVQPTPSAFSRRPTAIQLDGHCYEFDGFSILLHRPLPEHFSQTPINQWTNDFQLRLVKENMPESFTIRDLELFHAFLFEDLLELYDLNRFSTNYSVDGETQDEDGKELLPMSTVLAHFAREFSPLLNDQMANAFCRNKSALVEFALQKKGQICRPMAIRMDMIDAHSLDGTNRDFYPLLVHFGVKPTAYAFSKRYQDALKKHIKIRKTMLTGRNNNVLTSEEKRTLRASEANLQQLKQECVTRRDTTILVNSRGFYSTGLYPDIVQHSLLLVLMCHHIRFHCSLGMLEKERLEYVFKNRALLELALIHPSFRANYGTNSDHAKNTINNCGLRMGKGTLKRKGREQQTVGAIHGAIPQLSTTNSVQQQSTRKRGIQALMEIMSIQGSQQVTESPLRHNERLEFLGDAVVEFLTTIHLFFLFSDLDEGGLATFRSALLTDSSFTNLWFTPTAPTFAMRPIYGTQWQMPLKLLWPPYFWIQIWRNATGSFQILLADFEESIGIRFKHIRLLAKAFTRRNVPYNYLTLGNNQRLEFLGDTVLQLLTTEYIYKHFPHHQEGHLSLLRTCLVSNKTQSFVCDELAMTRYLVIPEALLRKGTLAQLRLKDKADLNEAFIGALYVDRGLIYCRQFCRTCFFPRLKYFIMTQRWNDPKSQLQQCCLALREGGNGDPDIPEYKTIGVEAVRNAKNFESSWNSTPKFINTELHPRHGQKRSRGEENGDEPFSHPNVKKRTVSLVLERSNDSTGKGLKDKSYWTPRLEAIQQALQKSRQQNAGIVTVHHKWDSTQSKKSIALSVDEPVQQRVGSHFFFNNTPTRYRSKASVVEDNGSQMGEANSPLLLPPPPPPPKLLPPPPPPFDTEI</sequence>
<protein>
    <submittedName>
        <fullName evidence="5">RNase III domain-containing protein</fullName>
    </submittedName>
</protein>
<dbReference type="PROSITE" id="PS50142">
    <property type="entry name" value="RNASE_3_2"/>
    <property type="match status" value="2"/>
</dbReference>
<evidence type="ECO:0000313" key="5">
    <source>
        <dbReference type="WBParaSite" id="GPLIN_000467900"/>
    </source>
</evidence>
<reference evidence="5" key="2">
    <citation type="submission" date="2016-06" db="UniProtKB">
        <authorList>
            <consortium name="WormBaseParasite"/>
        </authorList>
    </citation>
    <scope>IDENTIFICATION</scope>
</reference>
<feature type="region of interest" description="Disordered" evidence="2">
    <location>
        <begin position="1"/>
        <end position="22"/>
    </location>
</feature>
<dbReference type="GO" id="GO:0006396">
    <property type="term" value="P:RNA processing"/>
    <property type="evidence" value="ECO:0007669"/>
    <property type="project" value="InterPro"/>
</dbReference>
<dbReference type="Proteomes" id="UP000050741">
    <property type="component" value="Unassembled WGS sequence"/>
</dbReference>